<accession>F3YY50</accession>
<evidence type="ECO:0000313" key="3">
    <source>
        <dbReference type="Proteomes" id="UP000007844"/>
    </source>
</evidence>
<name>F3YY50_DESAF</name>
<dbReference type="InterPro" id="IPR022225">
    <property type="entry name" value="Phage_tail_fibre_N"/>
</dbReference>
<dbReference type="HOGENOM" id="CLU_451085_0_0_7"/>
<dbReference type="SUPFAM" id="SSF88874">
    <property type="entry name" value="Receptor-binding domain of short tail fibre protein gp12"/>
    <property type="match status" value="1"/>
</dbReference>
<dbReference type="Gene3D" id="2.60.120.40">
    <property type="match status" value="1"/>
</dbReference>
<dbReference type="Pfam" id="PF12571">
    <property type="entry name" value="Phage_tail_fib"/>
    <property type="match status" value="1"/>
</dbReference>
<dbReference type="InterPro" id="IPR008983">
    <property type="entry name" value="Tumour_necrosis_fac-like_dom"/>
</dbReference>
<proteinExistence type="predicted"/>
<feature type="domain" description="Phage tail fibre protein N-terminal" evidence="1">
    <location>
        <begin position="7"/>
        <end position="103"/>
    </location>
</feature>
<keyword evidence="3" id="KW-1185">Reference proteome</keyword>
<protein>
    <recommendedName>
        <fullName evidence="1">Phage tail fibre protein N-terminal domain-containing protein</fullName>
    </recommendedName>
</protein>
<gene>
    <name evidence="2" type="ORF">Desaf_3545</name>
</gene>
<dbReference type="KEGG" id="daf:Desaf_3545"/>
<dbReference type="eggNOG" id="COG5301">
    <property type="taxonomic scope" value="Bacteria"/>
</dbReference>
<dbReference type="EMBL" id="CP003221">
    <property type="protein sequence ID" value="EGJ51826.1"/>
    <property type="molecule type" value="Genomic_DNA"/>
</dbReference>
<dbReference type="Proteomes" id="UP000007844">
    <property type="component" value="Chromosome"/>
</dbReference>
<dbReference type="SUPFAM" id="SSF49842">
    <property type="entry name" value="TNF-like"/>
    <property type="match status" value="1"/>
</dbReference>
<dbReference type="CDD" id="cd19958">
    <property type="entry name" value="pyocin_knob"/>
    <property type="match status" value="1"/>
</dbReference>
<organism evidence="2 3">
    <name type="scientific">Desulfocurvibacter africanus subsp. africanus str. Walvis Bay</name>
    <dbReference type="NCBI Taxonomy" id="690850"/>
    <lineage>
        <taxon>Bacteria</taxon>
        <taxon>Pseudomonadati</taxon>
        <taxon>Thermodesulfobacteriota</taxon>
        <taxon>Desulfovibrionia</taxon>
        <taxon>Desulfovibrionales</taxon>
        <taxon>Desulfovibrionaceae</taxon>
        <taxon>Desulfocurvibacter</taxon>
    </lineage>
</organism>
<evidence type="ECO:0000259" key="1">
    <source>
        <dbReference type="Pfam" id="PF12571"/>
    </source>
</evidence>
<evidence type="ECO:0000313" key="2">
    <source>
        <dbReference type="EMBL" id="EGJ51826.1"/>
    </source>
</evidence>
<dbReference type="RefSeq" id="WP_014261440.1">
    <property type="nucleotide sequence ID" value="NC_016629.1"/>
</dbReference>
<dbReference type="STRING" id="690850.Desaf_3545"/>
<sequence length="605" mass="63972">MANFSGLVLTRAGADLQDKIATRGVTLTFTRAALGDGMWLQGLDPTSLTALVSEKQSLPIQGLADTGQGQHTLSLLVDNTGLATGFMLRELGVFASDPDLGEILYQVSSASNPDYLPPDGGATHIEMSLDLHVVTGSASSVTAIINQGLVYATKADLAAHADSFKGFALSGRHEPYTGDLDAIERNSLYAVSRDTVQHAPTDMPAGVQGFVQTMVQPDGAARTQLLWSVDDPEHPGWWRRRAAGAWGAWRVVGGSGLPVGTVLWVPGTTPPPGMLAVNTGASVSRTSWPDLWKFAQTSGLLITEAEWQAQAAAQSSVGCFSSGDGATSFRLPRLRDYLRGADAAGGRGVGAWQGDAFQGHKFDPYVGHTNYGFDHHNDNNQLAKADNAGSRRLNSTTTGAQDIISAIVSDGINGTPRIANETRPKSINWLPCIQAASLPVDSGTVNMLELAGEVAGKVTLADVEATRGLGFSAVKSETQTFASNVSTKITFPVKEYDTGNWYDAANSRFQPNVPGLYKITAAVRIDATNVVAANALIVTVHKNGDAHKINFNRAVTSNVTSTEVVADVQLNGTTDYIEIYAIVEGSGNKLIPATSSVTFFQGVRL</sequence>
<dbReference type="AlphaFoldDB" id="F3YY50"/>
<reference evidence="2 3" key="1">
    <citation type="journal article" date="2011" name="J. Bacteriol.">
        <title>Genome sequence of the mercury-methylating and pleomorphic Desulfovibrio africanus Strain Walvis Bay.</title>
        <authorList>
            <person name="Brown S.D."/>
            <person name="Wall J.D."/>
            <person name="Kucken A.M."/>
            <person name="Gilmour C.C."/>
            <person name="Podar M."/>
            <person name="Brandt C.C."/>
            <person name="Teshima H."/>
            <person name="Detter J.C."/>
            <person name="Han C.S."/>
            <person name="Land M.L."/>
            <person name="Lucas S."/>
            <person name="Han J."/>
            <person name="Pennacchio L."/>
            <person name="Nolan M."/>
            <person name="Pitluck S."/>
            <person name="Woyke T."/>
            <person name="Goodwin L."/>
            <person name="Palumbo A.V."/>
            <person name="Elias D.A."/>
        </authorList>
    </citation>
    <scope>NUCLEOTIDE SEQUENCE [LARGE SCALE GENOMIC DNA]</scope>
    <source>
        <strain evidence="2 3">Walvis Bay</strain>
    </source>
</reference>